<dbReference type="InterPro" id="IPR012944">
    <property type="entry name" value="SusD_RagB_dom"/>
</dbReference>
<dbReference type="Pfam" id="PF14322">
    <property type="entry name" value="SusD-like_3"/>
    <property type="match status" value="1"/>
</dbReference>
<evidence type="ECO:0000256" key="1">
    <source>
        <dbReference type="ARBA" id="ARBA00004442"/>
    </source>
</evidence>
<dbReference type="AlphaFoldDB" id="A0AA37P0J3"/>
<keyword evidence="3 6" id="KW-0732">Signal</keyword>
<feature type="chain" id="PRO_5041245939" description="RagB/SusD family nutrient uptake outer membrane protein" evidence="6">
    <location>
        <begin position="22"/>
        <end position="772"/>
    </location>
</feature>
<accession>A0AA37P0J3</accession>
<dbReference type="PROSITE" id="PS51257">
    <property type="entry name" value="PROKAR_LIPOPROTEIN"/>
    <property type="match status" value="1"/>
</dbReference>
<dbReference type="SUPFAM" id="SSF48452">
    <property type="entry name" value="TPR-like"/>
    <property type="match status" value="1"/>
</dbReference>
<dbReference type="Pfam" id="PF07980">
    <property type="entry name" value="SusD_RagB"/>
    <property type="match status" value="1"/>
</dbReference>
<evidence type="ECO:0008006" key="11">
    <source>
        <dbReference type="Google" id="ProtNLM"/>
    </source>
</evidence>
<keyword evidence="5" id="KW-0998">Cell outer membrane</keyword>
<dbReference type="InterPro" id="IPR033985">
    <property type="entry name" value="SusD-like_N"/>
</dbReference>
<reference evidence="9" key="1">
    <citation type="submission" date="2022-01" db="EMBL/GenBank/DDBJ databases">
        <title>Novel bile acid biosynthetic pathways are enriched in the microbiome of centenarians.</title>
        <authorList>
            <person name="Sato Y."/>
            <person name="Atarashi K."/>
            <person name="Plichta R.D."/>
            <person name="Arai Y."/>
            <person name="Sasajima S."/>
            <person name="Kearney M.S."/>
            <person name="Suda W."/>
            <person name="Takeshita K."/>
            <person name="Sasaki T."/>
            <person name="Okamoto S."/>
            <person name="Skelly N.A."/>
            <person name="Okamura Y."/>
            <person name="Vlamakis H."/>
            <person name="Li Y."/>
            <person name="Tanoue T."/>
            <person name="Takei H."/>
            <person name="Nittono H."/>
            <person name="Narushima S."/>
            <person name="Irie J."/>
            <person name="Itoh H."/>
            <person name="Moriya K."/>
            <person name="Sugiura Y."/>
            <person name="Suematsu M."/>
            <person name="Moritoki N."/>
            <person name="Shibata S."/>
            <person name="Littman R.D."/>
            <person name="Fischbach A.M."/>
            <person name="Uwamino Y."/>
            <person name="Inoue T."/>
            <person name="Honda A."/>
            <person name="Hattori M."/>
            <person name="Murai T."/>
            <person name="Xavier J.R."/>
            <person name="Hirose N."/>
            <person name="Honda K."/>
        </authorList>
    </citation>
    <scope>NUCLEOTIDE SEQUENCE</scope>
    <source>
        <strain evidence="9">CE91-St7</strain>
    </source>
</reference>
<feature type="domain" description="RagB/SusD" evidence="7">
    <location>
        <begin position="496"/>
        <end position="599"/>
    </location>
</feature>
<evidence type="ECO:0000259" key="8">
    <source>
        <dbReference type="Pfam" id="PF14322"/>
    </source>
</evidence>
<evidence type="ECO:0000256" key="2">
    <source>
        <dbReference type="ARBA" id="ARBA00006275"/>
    </source>
</evidence>
<evidence type="ECO:0000256" key="4">
    <source>
        <dbReference type="ARBA" id="ARBA00023136"/>
    </source>
</evidence>
<evidence type="ECO:0000256" key="3">
    <source>
        <dbReference type="ARBA" id="ARBA00022729"/>
    </source>
</evidence>
<name>A0AA37P0J3_9BACT</name>
<comment type="subcellular location">
    <subcellularLocation>
        <location evidence="1">Cell outer membrane</location>
    </subcellularLocation>
</comment>
<comment type="similarity">
    <text evidence="2">Belongs to the SusD family.</text>
</comment>
<dbReference type="EMBL" id="BQOB01000001">
    <property type="protein sequence ID" value="GKH79331.1"/>
    <property type="molecule type" value="Genomic_DNA"/>
</dbReference>
<protein>
    <recommendedName>
        <fullName evidence="11">RagB/SusD family nutrient uptake outer membrane protein</fullName>
    </recommendedName>
</protein>
<sequence length="772" mass="87178">MKKMKKYILAGTFALALASCSDSFLEEKMVSSITQDYLNTEIGLDQLIVSSYNSVRFPLLYTEGLHMLETGHDCAMKSGATSLNKFAISEWSPSGLIGNQANQFMGFQSKQQAGFLINGYPIIDNCNKAITAIRSGDALGKYASDPSFAAARLSEVLFNRAYVYYLLNTVFGDVYFSTESSTSLPSNYQYTRTPASVMFKELIGDLRYAVEHLPEQYSEAEYGRATKYAAAHLLAKIYLNRYQGKEYGTPEYGRRADGTIDNSNEKSYLGMLYKGEGAADLDSCIYYANMVINAHPLVDDYHELFRHDLGDFSNEKTTENVLNAVFSESGDNYRYGVRALTFFVGDYAGDKYGIPSRLWEYGGKSNQGFCNDDFGIDVFTDKLNDSRYQKTFRLEYVTGINTSGASTPSANGDYYAYNDERNKTYVWNEEQAAYFNEHILPTYNRPSWGGRKAVAGEHKMGTGDISRAMIENTKETAIDVEVINAQPYPVFARWVKDGNKYYYRPQIVGNDDYSFADSKIFYGLENTSKTGKVTNMKYDDPNRGALDSESGGRDIPVMRSAEMYLVRAEAYGRKGEYGKAIEDINVLRRRAAFKPGETRNEVLARLYPGHENLSNESQQWPYEVDNNSYDAIKVDASYWDGTSEKSKLENYTPVADTPEKRFLEFIYNEYAREFNEEFIYYGVIHHAGVQAQRIQWHNQMGANSSNNTYPVGSWDVSDNVNGGNGQTGNAKGNFQNYMTLKPFSRTFIELLTDENGVLLDEAAKKAYQNYGY</sequence>
<keyword evidence="4" id="KW-0472">Membrane</keyword>
<comment type="caution">
    <text evidence="9">The sequence shown here is derived from an EMBL/GenBank/DDBJ whole genome shotgun (WGS) entry which is preliminary data.</text>
</comment>
<organism evidence="9 10">
    <name type="scientific">Phocaeicola dorei</name>
    <dbReference type="NCBI Taxonomy" id="357276"/>
    <lineage>
        <taxon>Bacteria</taxon>
        <taxon>Pseudomonadati</taxon>
        <taxon>Bacteroidota</taxon>
        <taxon>Bacteroidia</taxon>
        <taxon>Bacteroidales</taxon>
        <taxon>Bacteroidaceae</taxon>
        <taxon>Phocaeicola</taxon>
    </lineage>
</organism>
<evidence type="ECO:0000259" key="7">
    <source>
        <dbReference type="Pfam" id="PF07980"/>
    </source>
</evidence>
<dbReference type="Gene3D" id="1.25.40.390">
    <property type="match status" value="2"/>
</dbReference>
<dbReference type="Proteomes" id="UP001055104">
    <property type="component" value="Unassembled WGS sequence"/>
</dbReference>
<evidence type="ECO:0000256" key="5">
    <source>
        <dbReference type="ARBA" id="ARBA00023237"/>
    </source>
</evidence>
<proteinExistence type="inferred from homology"/>
<feature type="signal peptide" evidence="6">
    <location>
        <begin position="1"/>
        <end position="21"/>
    </location>
</feature>
<dbReference type="GO" id="GO:0009279">
    <property type="term" value="C:cell outer membrane"/>
    <property type="evidence" value="ECO:0007669"/>
    <property type="project" value="UniProtKB-SubCell"/>
</dbReference>
<gene>
    <name evidence="9" type="ORF">CE91St7_02150</name>
</gene>
<evidence type="ECO:0000256" key="6">
    <source>
        <dbReference type="SAM" id="SignalP"/>
    </source>
</evidence>
<feature type="domain" description="SusD-like N-terminal" evidence="8">
    <location>
        <begin position="84"/>
        <end position="239"/>
    </location>
</feature>
<evidence type="ECO:0000313" key="9">
    <source>
        <dbReference type="EMBL" id="GKH79331.1"/>
    </source>
</evidence>
<evidence type="ECO:0000313" key="10">
    <source>
        <dbReference type="Proteomes" id="UP001055104"/>
    </source>
</evidence>
<dbReference type="InterPro" id="IPR011990">
    <property type="entry name" value="TPR-like_helical_dom_sf"/>
</dbReference>